<dbReference type="EMBL" id="KV425628">
    <property type="protein sequence ID" value="KZT20011.1"/>
    <property type="molecule type" value="Genomic_DNA"/>
</dbReference>
<feature type="compositionally biased region" description="Low complexity" evidence="3">
    <location>
        <begin position="559"/>
        <end position="575"/>
    </location>
</feature>
<accession>A0A165NRT5</accession>
<reference evidence="4 5" key="1">
    <citation type="journal article" date="2016" name="Mol. Biol. Evol.">
        <title>Comparative Genomics of Early-Diverging Mushroom-Forming Fungi Provides Insights into the Origins of Lignocellulose Decay Capabilities.</title>
        <authorList>
            <person name="Nagy L.G."/>
            <person name="Riley R."/>
            <person name="Tritt A."/>
            <person name="Adam C."/>
            <person name="Daum C."/>
            <person name="Floudas D."/>
            <person name="Sun H."/>
            <person name="Yadav J.S."/>
            <person name="Pangilinan J."/>
            <person name="Larsson K.H."/>
            <person name="Matsuura K."/>
            <person name="Barry K."/>
            <person name="Labutti K."/>
            <person name="Kuo R."/>
            <person name="Ohm R.A."/>
            <person name="Bhattacharya S.S."/>
            <person name="Shirouzu T."/>
            <person name="Yoshinaga Y."/>
            <person name="Martin F.M."/>
            <person name="Grigoriev I.V."/>
            <person name="Hibbett D.S."/>
        </authorList>
    </citation>
    <scope>NUCLEOTIDE SEQUENCE [LARGE SCALE GENOMIC DNA]</scope>
    <source>
        <strain evidence="4 5">HHB14362 ss-1</strain>
    </source>
</reference>
<feature type="region of interest" description="Disordered" evidence="3">
    <location>
        <begin position="772"/>
        <end position="1093"/>
    </location>
</feature>
<dbReference type="SUPFAM" id="SSF52058">
    <property type="entry name" value="L domain-like"/>
    <property type="match status" value="2"/>
</dbReference>
<evidence type="ECO:0000256" key="2">
    <source>
        <dbReference type="ARBA" id="ARBA00022737"/>
    </source>
</evidence>
<evidence type="ECO:0008006" key="6">
    <source>
        <dbReference type="Google" id="ProtNLM"/>
    </source>
</evidence>
<evidence type="ECO:0000313" key="4">
    <source>
        <dbReference type="EMBL" id="KZT20011.1"/>
    </source>
</evidence>
<feature type="compositionally biased region" description="Basic and acidic residues" evidence="3">
    <location>
        <begin position="772"/>
        <end position="807"/>
    </location>
</feature>
<evidence type="ECO:0000256" key="1">
    <source>
        <dbReference type="ARBA" id="ARBA00022614"/>
    </source>
</evidence>
<feature type="compositionally biased region" description="Low complexity" evidence="3">
    <location>
        <begin position="715"/>
        <end position="728"/>
    </location>
</feature>
<keyword evidence="5" id="KW-1185">Reference proteome</keyword>
<feature type="compositionally biased region" description="Polar residues" evidence="3">
    <location>
        <begin position="962"/>
        <end position="977"/>
    </location>
</feature>
<dbReference type="InterPro" id="IPR001611">
    <property type="entry name" value="Leu-rich_rpt"/>
</dbReference>
<feature type="region of interest" description="Disordered" evidence="3">
    <location>
        <begin position="715"/>
        <end position="734"/>
    </location>
</feature>
<feature type="compositionally biased region" description="Acidic residues" evidence="3">
    <location>
        <begin position="830"/>
        <end position="841"/>
    </location>
</feature>
<dbReference type="Gene3D" id="3.80.10.10">
    <property type="entry name" value="Ribonuclease Inhibitor"/>
    <property type="match status" value="2"/>
</dbReference>
<keyword evidence="1" id="KW-0433">Leucine-rich repeat</keyword>
<feature type="compositionally biased region" description="Low complexity" evidence="3">
    <location>
        <begin position="250"/>
        <end position="261"/>
    </location>
</feature>
<dbReference type="SMART" id="SM00365">
    <property type="entry name" value="LRR_SD22"/>
    <property type="match status" value="6"/>
</dbReference>
<dbReference type="SMART" id="SM00369">
    <property type="entry name" value="LRR_TYP"/>
    <property type="match status" value="6"/>
</dbReference>
<dbReference type="InterPro" id="IPR052574">
    <property type="entry name" value="CDIRP"/>
</dbReference>
<evidence type="ECO:0000256" key="3">
    <source>
        <dbReference type="SAM" id="MobiDB-lite"/>
    </source>
</evidence>
<dbReference type="PROSITE" id="PS51450">
    <property type="entry name" value="LRR"/>
    <property type="match status" value="4"/>
</dbReference>
<feature type="compositionally biased region" description="Acidic residues" evidence="3">
    <location>
        <begin position="863"/>
        <end position="889"/>
    </location>
</feature>
<feature type="compositionally biased region" description="Basic and acidic residues" evidence="3">
    <location>
        <begin position="987"/>
        <end position="999"/>
    </location>
</feature>
<feature type="compositionally biased region" description="Low complexity" evidence="3">
    <location>
        <begin position="941"/>
        <end position="958"/>
    </location>
</feature>
<dbReference type="PANTHER" id="PTHR47566:SF1">
    <property type="entry name" value="PROTEIN NUD1"/>
    <property type="match status" value="1"/>
</dbReference>
<dbReference type="GO" id="GO:1902412">
    <property type="term" value="P:regulation of mitotic cytokinesis"/>
    <property type="evidence" value="ECO:0007669"/>
    <property type="project" value="TreeGrafter"/>
</dbReference>
<proteinExistence type="predicted"/>
<feature type="compositionally biased region" description="Polar residues" evidence="3">
    <location>
        <begin position="506"/>
        <end position="518"/>
    </location>
</feature>
<feature type="region of interest" description="Disordered" evidence="3">
    <location>
        <begin position="476"/>
        <end position="518"/>
    </location>
</feature>
<dbReference type="STRING" id="1314782.A0A165NRT5"/>
<feature type="compositionally biased region" description="Polar residues" evidence="3">
    <location>
        <begin position="1080"/>
        <end position="1093"/>
    </location>
</feature>
<dbReference type="InParanoid" id="A0A165NRT5"/>
<feature type="compositionally biased region" description="Basic residues" evidence="3">
    <location>
        <begin position="917"/>
        <end position="934"/>
    </location>
</feature>
<name>A0A165NRT5_9AGAM</name>
<dbReference type="GO" id="GO:0061499">
    <property type="term" value="C:outer plaque of mitotic spindle pole body"/>
    <property type="evidence" value="ECO:0007669"/>
    <property type="project" value="TreeGrafter"/>
</dbReference>
<dbReference type="PANTHER" id="PTHR47566">
    <property type="match status" value="1"/>
</dbReference>
<sequence>MVTNTLHCPVPIRITGVVKTRKAAGITVLCAGSFGQTLVIVLTILDATFDGVQIPSREAEAWVRESPAHGVEFIAIPLLPQQTTKQLMRRDFEKPYGRQVVPNTDQLWHRGHVVIRAGATRTEATRTSRLIKTDSTMALTSQRPAWQTDELDEEWIEPDDLDAPNDSTCSISLTAPLGNSMVARGDSGEAGGNNEQEEAMRESGGTFLIREDVPTAPLLPKTPGHNKNVIKDFFTPLPLEKMFEPPSPPSINSASASQSDAMGSVDPSQHDEVGASGSDTDSSEHQDAMAENAYHPMQCRFTFSVPRSHVLASNTPQAQSTPGLLRFARRGLLPATDPRLRLFQLQYDTFTRDHLSQLVDSIAVNTPSGSSGGEPSPAVNDAFACMATQLSRVSETSSPSRLRSIKRIKLSPTSDYGDDEGHRAIIRRPILRRDYVSESKSLMQQIKQARDFSTISTRLEATSPLTRAIEAQRDGVVAESSPQQGIPSVTPALLEVPKNDTDEKSSSQGSTNSKRGVYSSLSYRRQAADLMELIRNDMKGQGRIFSGDTMVSHVAGTESQSTARQSASTSQRTASVYGRTYNKENTAESTEHIQIWSPTRREKLSSSTSGTRSLKKASPRKLRRVGSDKSLHAKTPFEVPAVTVFTAWTESDCAKPVSAFMAMPSAQSSPKEPPLPPVSAGLLAPPTEQLGGYLSASLRARAGEDLNRFVSSSTASGTTLTAGSSIGSCSKHPGPAQMTRIGPGDIPPLPDRVGKMVYDKELMKWVKDTAKATGVHADDSHPRSETDGTSEDPFRDIESFKDDDTTMSRHSRRLSGQSHKGSEMSRITEVEESESEDEEEKELTSFSIGDPPSRVVQVMTGDTDSEDEDEDFDEQAVESEEDSEAEVSELVEMSASMSIDDVGPGSGLLPQATAPSPKRHASPAKFRISPRGRKSTPQVFSTPLPSSLRSTSLAPTPLRSAMKSSSITPNKTPTFSSGHRRSVSFSDGKREGQIRDLHKNTRTLSAPEGDASKRISPRTWRISNMMEQLEGSSYEEESPSKAASSARPPADEIQPFALQSAAPNAKASVSKANSDRRNLSRSPSVRSPKSLSKSVKDNATFLTECSFGVAHDRLVQVITDVQPFEPYWEELSVIDLSRKNLDSVARLKEFLPRLDSLCLDANQVSYLSGIPSTVRSLSVASNVLTSIASFSHLLNLENLDISGNDLDSLRQLECLRHLRELRADGNKVTSVDGLEKLDGLVKLSLVGNAIHDVDLEGCRWTRLEMLNLRGNRIETIRGLACLPSLQLLNLEKNRLGELDPRGPMPRLRILRASGNRLQELRAASFPNVRTLYLDDNYLGGLVKGGRLTKLENLSLRNQRGRLLNVSLRDVRDVKRLYLSGNALKAGFLDEACYNLTYLELAGCRLATLPGNMAKLVPNLRVLNLNYNFLEDVRPLQGLTRLKKLTVIGSRLKGTKEVLRVVRGMGEAEVVDFRMNPCTLSWYVPLLDKAVGRRWAEWDGEFRRGLPTAVYSARMAYRGHVMRACAGLRELDGVEVTAKEREKAAMFLAAAGKDRGYR</sequence>
<dbReference type="Proteomes" id="UP000076761">
    <property type="component" value="Unassembled WGS sequence"/>
</dbReference>
<feature type="compositionally biased region" description="Basic and acidic residues" evidence="3">
    <location>
        <begin position="820"/>
        <end position="829"/>
    </location>
</feature>
<dbReference type="GO" id="GO:0035591">
    <property type="term" value="F:signaling adaptor activity"/>
    <property type="evidence" value="ECO:0007669"/>
    <property type="project" value="TreeGrafter"/>
</dbReference>
<gene>
    <name evidence="4" type="ORF">NEOLEDRAFT_1172770</name>
</gene>
<keyword evidence="2" id="KW-0677">Repeat</keyword>
<dbReference type="InterPro" id="IPR032675">
    <property type="entry name" value="LRR_dom_sf"/>
</dbReference>
<dbReference type="GO" id="GO:0031028">
    <property type="term" value="P:septation initiation signaling"/>
    <property type="evidence" value="ECO:0007669"/>
    <property type="project" value="TreeGrafter"/>
</dbReference>
<organism evidence="4 5">
    <name type="scientific">Neolentinus lepideus HHB14362 ss-1</name>
    <dbReference type="NCBI Taxonomy" id="1314782"/>
    <lineage>
        <taxon>Eukaryota</taxon>
        <taxon>Fungi</taxon>
        <taxon>Dikarya</taxon>
        <taxon>Basidiomycota</taxon>
        <taxon>Agaricomycotina</taxon>
        <taxon>Agaricomycetes</taxon>
        <taxon>Gloeophyllales</taxon>
        <taxon>Gloeophyllaceae</taxon>
        <taxon>Neolentinus</taxon>
    </lineage>
</organism>
<dbReference type="OrthoDB" id="7451790at2759"/>
<feature type="compositionally biased region" description="Basic and acidic residues" evidence="3">
    <location>
        <begin position="581"/>
        <end position="591"/>
    </location>
</feature>
<protein>
    <recommendedName>
        <fullName evidence="6">L domain-like protein</fullName>
    </recommendedName>
</protein>
<dbReference type="InterPro" id="IPR003591">
    <property type="entry name" value="Leu-rich_rpt_typical-subtyp"/>
</dbReference>
<feature type="region of interest" description="Disordered" evidence="3">
    <location>
        <begin position="241"/>
        <end position="286"/>
    </location>
</feature>
<feature type="compositionally biased region" description="Basic residues" evidence="3">
    <location>
        <begin position="613"/>
        <end position="624"/>
    </location>
</feature>
<feature type="region of interest" description="Disordered" evidence="3">
    <location>
        <begin position="555"/>
        <end position="629"/>
    </location>
</feature>
<evidence type="ECO:0000313" key="5">
    <source>
        <dbReference type="Proteomes" id="UP000076761"/>
    </source>
</evidence>
<dbReference type="Pfam" id="PF13855">
    <property type="entry name" value="LRR_8"/>
    <property type="match status" value="1"/>
</dbReference>